<evidence type="ECO:0000313" key="3">
    <source>
        <dbReference type="EMBL" id="MBF4807537.1"/>
    </source>
</evidence>
<sequence length="612" mass="65576">MADSRPPVPGEEFDELPKDDFTPAEVTTADVAPANRENFKLPSNLKALWLLLKVQILSVWTSQRLGRRRNGKHGANGLTIAVLIFAIIGVLVMAGYLYVLGFGLATLGFAKLVPLVAVLIASLAGVAFTFAKANGVLFGYKDYDFIMSLPVKKTVIIASRVGAMYSVEMFWALITMVPLYVGYFSVMDITPLRVLAAFLSVLLAPNLATSVAILLSWALTALGAKLHLKNFNTIIGGIFGMAIAVLYIVGVTSFSGMMGRDGGVSYAIINYREVIFNAANTVGAIYVPSLLVSNVFATGNVLSLLIFIVFSVGSPALVIALLAKFNDRVNALVVTQAANKKFTSTQISTKESGAFRAMVIKEFRTLFGYPAYFFNTSFGMVICVILALVVAFFGVDGFVASIVEDDVDVARLVAPIVRTIFGFMSTYFICLFTAASSTAAAVSYSMEGHSNWLMATMPVTARQVFGSKIAANMLYIVAGLLLSNGILLISGNIAFGTAVRNFIVPLCFCFFSANLGMAIDVRRPNFDWASVTEVTKRGMSVMVSSLVSVFGSMIVLGVNFVLFALPSFVSMMNGGPLMSETPLNVGMICTALIFAGIGAILFSDTVRRGVVI</sequence>
<evidence type="ECO:0000256" key="2">
    <source>
        <dbReference type="SAM" id="Phobius"/>
    </source>
</evidence>
<dbReference type="Proteomes" id="UP000698335">
    <property type="component" value="Unassembled WGS sequence"/>
</dbReference>
<feature type="transmembrane region" description="Helical" evidence="2">
    <location>
        <begin position="169"/>
        <end position="187"/>
    </location>
</feature>
<feature type="transmembrane region" description="Helical" evidence="2">
    <location>
        <begin position="231"/>
        <end position="254"/>
    </location>
</feature>
<dbReference type="EMBL" id="JABZGW010000067">
    <property type="protein sequence ID" value="MBF4807537.1"/>
    <property type="molecule type" value="Genomic_DNA"/>
</dbReference>
<accession>A0A930W1A7</accession>
<feature type="transmembrane region" description="Helical" evidence="2">
    <location>
        <begin position="78"/>
        <end position="100"/>
    </location>
</feature>
<evidence type="ECO:0000256" key="1">
    <source>
        <dbReference type="SAM" id="MobiDB-lite"/>
    </source>
</evidence>
<keyword evidence="2" id="KW-0812">Transmembrane</keyword>
<feature type="transmembrane region" description="Helical" evidence="2">
    <location>
        <begin position="415"/>
        <end position="444"/>
    </location>
</feature>
<gene>
    <name evidence="3" type="ORF">HXK26_02415</name>
</gene>
<feature type="transmembrane region" description="Helical" evidence="2">
    <location>
        <begin position="502"/>
        <end position="521"/>
    </location>
</feature>
<name>A0A930W1A7_9ACTN</name>
<keyword evidence="2" id="KW-0472">Membrane</keyword>
<feature type="region of interest" description="Disordered" evidence="1">
    <location>
        <begin position="1"/>
        <end position="20"/>
    </location>
</feature>
<feature type="transmembrane region" description="Helical" evidence="2">
    <location>
        <begin position="371"/>
        <end position="395"/>
    </location>
</feature>
<feature type="transmembrane region" description="Helical" evidence="2">
    <location>
        <begin position="112"/>
        <end position="131"/>
    </location>
</feature>
<keyword evidence="2" id="KW-1133">Transmembrane helix</keyword>
<proteinExistence type="predicted"/>
<dbReference type="AlphaFoldDB" id="A0A930W1A7"/>
<feature type="transmembrane region" description="Helical" evidence="2">
    <location>
        <begin position="473"/>
        <end position="496"/>
    </location>
</feature>
<protein>
    <submittedName>
        <fullName evidence="3">Uncharacterized protein</fullName>
    </submittedName>
</protein>
<feature type="transmembrane region" description="Helical" evidence="2">
    <location>
        <begin position="541"/>
        <end position="565"/>
    </location>
</feature>
<feature type="transmembrane region" description="Helical" evidence="2">
    <location>
        <begin position="302"/>
        <end position="323"/>
    </location>
</feature>
<comment type="caution">
    <text evidence="3">The sequence shown here is derived from an EMBL/GenBank/DDBJ whole genome shotgun (WGS) entry which is preliminary data.</text>
</comment>
<feature type="transmembrane region" description="Helical" evidence="2">
    <location>
        <begin position="585"/>
        <end position="602"/>
    </location>
</feature>
<feature type="transmembrane region" description="Helical" evidence="2">
    <location>
        <begin position="194"/>
        <end position="219"/>
    </location>
</feature>
<evidence type="ECO:0000313" key="4">
    <source>
        <dbReference type="Proteomes" id="UP000698335"/>
    </source>
</evidence>
<reference evidence="3" key="1">
    <citation type="submission" date="2020-04" db="EMBL/GenBank/DDBJ databases">
        <title>Deep metagenomics examines the oral microbiome during advanced dental caries in children, revealing novel taxa and co-occurrences with host molecules.</title>
        <authorList>
            <person name="Baker J.L."/>
            <person name="Morton J.T."/>
            <person name="Dinis M."/>
            <person name="Alvarez R."/>
            <person name="Tran N.C."/>
            <person name="Knight R."/>
            <person name="Edlund A."/>
        </authorList>
    </citation>
    <scope>NUCLEOTIDE SEQUENCE</scope>
    <source>
        <strain evidence="3">JCVI_38_bin.5</strain>
    </source>
</reference>
<feature type="transmembrane region" description="Helical" evidence="2">
    <location>
        <begin position="274"/>
        <end position="296"/>
    </location>
</feature>
<organism evidence="3 4">
    <name type="scientific">Lancefieldella rimae</name>
    <dbReference type="NCBI Taxonomy" id="1383"/>
    <lineage>
        <taxon>Bacteria</taxon>
        <taxon>Bacillati</taxon>
        <taxon>Actinomycetota</taxon>
        <taxon>Coriobacteriia</taxon>
        <taxon>Coriobacteriales</taxon>
        <taxon>Atopobiaceae</taxon>
        <taxon>Lancefieldella</taxon>
    </lineage>
</organism>